<sequence length="80" mass="8734">MMNLMLSSVNFVHLKNTLLMLTLTSLKAERKMLTKNMSYMAAANVNTVASTHDNRTSSKNELVGCVLAKREDSNSATGIA</sequence>
<organism evidence="1 2">
    <name type="scientific">Sphenostylis stenocarpa</name>
    <dbReference type="NCBI Taxonomy" id="92480"/>
    <lineage>
        <taxon>Eukaryota</taxon>
        <taxon>Viridiplantae</taxon>
        <taxon>Streptophyta</taxon>
        <taxon>Embryophyta</taxon>
        <taxon>Tracheophyta</taxon>
        <taxon>Spermatophyta</taxon>
        <taxon>Magnoliopsida</taxon>
        <taxon>eudicotyledons</taxon>
        <taxon>Gunneridae</taxon>
        <taxon>Pentapetalae</taxon>
        <taxon>rosids</taxon>
        <taxon>fabids</taxon>
        <taxon>Fabales</taxon>
        <taxon>Fabaceae</taxon>
        <taxon>Papilionoideae</taxon>
        <taxon>50 kb inversion clade</taxon>
        <taxon>NPAAA clade</taxon>
        <taxon>indigoferoid/millettioid clade</taxon>
        <taxon>Phaseoleae</taxon>
        <taxon>Sphenostylis</taxon>
    </lineage>
</organism>
<gene>
    <name evidence="1" type="ORF">AYBTSS11_LOCUS17540</name>
</gene>
<dbReference type="AlphaFoldDB" id="A0AA86SH03"/>
<reference evidence="1" key="1">
    <citation type="submission" date="2023-10" db="EMBL/GenBank/DDBJ databases">
        <authorList>
            <person name="Domelevo Entfellner J.-B."/>
        </authorList>
    </citation>
    <scope>NUCLEOTIDE SEQUENCE</scope>
</reference>
<dbReference type="Gramene" id="rna-AYBTSS11_LOCUS17540">
    <property type="protein sequence ID" value="CAJ1958070.1"/>
    <property type="gene ID" value="gene-AYBTSS11_LOCUS17540"/>
</dbReference>
<protein>
    <submittedName>
        <fullName evidence="1">Uncharacterized protein</fullName>
    </submittedName>
</protein>
<dbReference type="Proteomes" id="UP001189624">
    <property type="component" value="Chromosome 5"/>
</dbReference>
<evidence type="ECO:0000313" key="2">
    <source>
        <dbReference type="Proteomes" id="UP001189624"/>
    </source>
</evidence>
<proteinExistence type="predicted"/>
<evidence type="ECO:0000313" key="1">
    <source>
        <dbReference type="EMBL" id="CAJ1958070.1"/>
    </source>
</evidence>
<name>A0AA86SH03_9FABA</name>
<keyword evidence="2" id="KW-1185">Reference proteome</keyword>
<dbReference type="EMBL" id="OY731402">
    <property type="protein sequence ID" value="CAJ1958070.1"/>
    <property type="molecule type" value="Genomic_DNA"/>
</dbReference>
<accession>A0AA86SH03</accession>